<reference evidence="1" key="2">
    <citation type="journal article" date="2015" name="Data Brief">
        <title>Shoot transcriptome of the giant reed, Arundo donax.</title>
        <authorList>
            <person name="Barrero R.A."/>
            <person name="Guerrero F.D."/>
            <person name="Moolhuijzen P."/>
            <person name="Goolsby J.A."/>
            <person name="Tidwell J."/>
            <person name="Bellgard S.E."/>
            <person name="Bellgard M.I."/>
        </authorList>
    </citation>
    <scope>NUCLEOTIDE SEQUENCE</scope>
    <source>
        <tissue evidence="1">Shoot tissue taken approximately 20 cm above the soil surface</tissue>
    </source>
</reference>
<dbReference type="AlphaFoldDB" id="A0A0A8YRE2"/>
<protein>
    <submittedName>
        <fullName evidence="1">Uncharacterized protein</fullName>
    </submittedName>
</protein>
<evidence type="ECO:0000313" key="1">
    <source>
        <dbReference type="EMBL" id="JAD29454.1"/>
    </source>
</evidence>
<name>A0A0A8YRE2_ARUDO</name>
<organism evidence="1">
    <name type="scientific">Arundo donax</name>
    <name type="common">Giant reed</name>
    <name type="synonym">Donax arundinaceus</name>
    <dbReference type="NCBI Taxonomy" id="35708"/>
    <lineage>
        <taxon>Eukaryota</taxon>
        <taxon>Viridiplantae</taxon>
        <taxon>Streptophyta</taxon>
        <taxon>Embryophyta</taxon>
        <taxon>Tracheophyta</taxon>
        <taxon>Spermatophyta</taxon>
        <taxon>Magnoliopsida</taxon>
        <taxon>Liliopsida</taxon>
        <taxon>Poales</taxon>
        <taxon>Poaceae</taxon>
        <taxon>PACMAD clade</taxon>
        <taxon>Arundinoideae</taxon>
        <taxon>Arundineae</taxon>
        <taxon>Arundo</taxon>
    </lineage>
</organism>
<accession>A0A0A8YRE2</accession>
<sequence>MMKTLLQPTPYPSNLDEGALIFHPQPSHVGGLNRALIHQQDQLTHGTNNNK</sequence>
<dbReference type="EMBL" id="GBRH01268441">
    <property type="protein sequence ID" value="JAD29454.1"/>
    <property type="molecule type" value="Transcribed_RNA"/>
</dbReference>
<proteinExistence type="predicted"/>
<reference evidence="1" key="1">
    <citation type="submission" date="2014-09" db="EMBL/GenBank/DDBJ databases">
        <authorList>
            <person name="Magalhaes I.L.F."/>
            <person name="Oliveira U."/>
            <person name="Santos F.R."/>
            <person name="Vidigal T.H.D.A."/>
            <person name="Brescovit A.D."/>
            <person name="Santos A.J."/>
        </authorList>
    </citation>
    <scope>NUCLEOTIDE SEQUENCE</scope>
    <source>
        <tissue evidence="1">Shoot tissue taken approximately 20 cm above the soil surface</tissue>
    </source>
</reference>